<dbReference type="InterPro" id="IPR043128">
    <property type="entry name" value="Rev_trsase/Diguanyl_cyclase"/>
</dbReference>
<evidence type="ECO:0000259" key="4">
    <source>
        <dbReference type="PROSITE" id="PS50887"/>
    </source>
</evidence>
<organism evidence="5 6">
    <name type="scientific">Tumidithrix elongata BACA0141</name>
    <dbReference type="NCBI Taxonomy" id="2716417"/>
    <lineage>
        <taxon>Bacteria</taxon>
        <taxon>Bacillati</taxon>
        <taxon>Cyanobacteriota</taxon>
        <taxon>Cyanophyceae</taxon>
        <taxon>Pseudanabaenales</taxon>
        <taxon>Pseudanabaenaceae</taxon>
        <taxon>Tumidithrix</taxon>
        <taxon>Tumidithrix elongata</taxon>
    </lineage>
</organism>
<dbReference type="Proteomes" id="UP001333818">
    <property type="component" value="Unassembled WGS sequence"/>
</dbReference>
<dbReference type="InterPro" id="IPR000160">
    <property type="entry name" value="GGDEF_dom"/>
</dbReference>
<dbReference type="InterPro" id="IPR035919">
    <property type="entry name" value="EAL_sf"/>
</dbReference>
<dbReference type="NCBIfam" id="TIGR00254">
    <property type="entry name" value="GGDEF"/>
    <property type="match status" value="1"/>
</dbReference>
<dbReference type="AlphaFoldDB" id="A0AAW9Q4Y2"/>
<dbReference type="Gene3D" id="3.30.70.270">
    <property type="match status" value="1"/>
</dbReference>
<dbReference type="CDD" id="cd01948">
    <property type="entry name" value="EAL"/>
    <property type="match status" value="1"/>
</dbReference>
<dbReference type="InterPro" id="IPR001789">
    <property type="entry name" value="Sig_transdc_resp-reg_receiver"/>
</dbReference>
<dbReference type="InterPro" id="IPR001633">
    <property type="entry name" value="EAL_dom"/>
</dbReference>
<accession>A0AAW9Q4Y2</accession>
<feature type="domain" description="GGDEF" evidence="4">
    <location>
        <begin position="204"/>
        <end position="338"/>
    </location>
</feature>
<proteinExistence type="predicted"/>
<comment type="caution">
    <text evidence="5">The sequence shown here is derived from an EMBL/GenBank/DDBJ whole genome shotgun (WGS) entry which is preliminary data.</text>
</comment>
<dbReference type="PANTHER" id="PTHR33121">
    <property type="entry name" value="CYCLIC DI-GMP PHOSPHODIESTERASE PDEF"/>
    <property type="match status" value="1"/>
</dbReference>
<dbReference type="InterPro" id="IPR050706">
    <property type="entry name" value="Cyclic-di-GMP_PDE-like"/>
</dbReference>
<dbReference type="InterPro" id="IPR029787">
    <property type="entry name" value="Nucleotide_cyclase"/>
</dbReference>
<dbReference type="PROSITE" id="PS50883">
    <property type="entry name" value="EAL"/>
    <property type="match status" value="1"/>
</dbReference>
<dbReference type="CDD" id="cd19920">
    <property type="entry name" value="REC_PA4781-like"/>
    <property type="match status" value="1"/>
</dbReference>
<dbReference type="SMART" id="SM00448">
    <property type="entry name" value="REC"/>
    <property type="match status" value="1"/>
</dbReference>
<dbReference type="Gene3D" id="3.20.20.450">
    <property type="entry name" value="EAL domain"/>
    <property type="match status" value="1"/>
</dbReference>
<dbReference type="SMART" id="SM00267">
    <property type="entry name" value="GGDEF"/>
    <property type="match status" value="1"/>
</dbReference>
<dbReference type="GO" id="GO:0071111">
    <property type="term" value="F:cyclic-guanylate-specific phosphodiesterase activity"/>
    <property type="evidence" value="ECO:0007669"/>
    <property type="project" value="InterPro"/>
</dbReference>
<reference evidence="5" key="1">
    <citation type="submission" date="2024-01" db="EMBL/GenBank/DDBJ databases">
        <title>Bank of Algae and Cyanobacteria of the Azores (BACA) strain genomes.</title>
        <authorList>
            <person name="Luz R."/>
            <person name="Cordeiro R."/>
            <person name="Fonseca A."/>
            <person name="Goncalves V."/>
        </authorList>
    </citation>
    <scope>NUCLEOTIDE SEQUENCE</scope>
    <source>
        <strain evidence="5">BACA0141</strain>
    </source>
</reference>
<dbReference type="PROSITE" id="PS50110">
    <property type="entry name" value="RESPONSE_REGULATORY"/>
    <property type="match status" value="1"/>
</dbReference>
<evidence type="ECO:0000259" key="3">
    <source>
        <dbReference type="PROSITE" id="PS50883"/>
    </source>
</evidence>
<feature type="domain" description="Response regulatory" evidence="2">
    <location>
        <begin position="12"/>
        <end position="128"/>
    </location>
</feature>
<evidence type="ECO:0000259" key="2">
    <source>
        <dbReference type="PROSITE" id="PS50110"/>
    </source>
</evidence>
<dbReference type="SUPFAM" id="SSF55073">
    <property type="entry name" value="Nucleotide cyclase"/>
    <property type="match status" value="1"/>
</dbReference>
<dbReference type="CDD" id="cd01949">
    <property type="entry name" value="GGDEF"/>
    <property type="match status" value="1"/>
</dbReference>
<dbReference type="GO" id="GO:0000160">
    <property type="term" value="P:phosphorelay signal transduction system"/>
    <property type="evidence" value="ECO:0007669"/>
    <property type="project" value="InterPro"/>
</dbReference>
<dbReference type="Pfam" id="PF00990">
    <property type="entry name" value="GGDEF"/>
    <property type="match status" value="1"/>
</dbReference>
<dbReference type="PROSITE" id="PS50887">
    <property type="entry name" value="GGDEF"/>
    <property type="match status" value="1"/>
</dbReference>
<dbReference type="Pfam" id="PF00563">
    <property type="entry name" value="EAL"/>
    <property type="match status" value="1"/>
</dbReference>
<dbReference type="SMART" id="SM00052">
    <property type="entry name" value="EAL"/>
    <property type="match status" value="1"/>
</dbReference>
<evidence type="ECO:0000313" key="5">
    <source>
        <dbReference type="EMBL" id="MEE3719224.1"/>
    </source>
</evidence>
<protein>
    <submittedName>
        <fullName evidence="5">EAL domain-containing protein</fullName>
    </submittedName>
</protein>
<dbReference type="InterPro" id="IPR011006">
    <property type="entry name" value="CheY-like_superfamily"/>
</dbReference>
<dbReference type="EMBL" id="JAZBJZ010000119">
    <property type="protein sequence ID" value="MEE3719224.1"/>
    <property type="molecule type" value="Genomic_DNA"/>
</dbReference>
<gene>
    <name evidence="5" type="ORF">V2H45_20980</name>
</gene>
<keyword evidence="6" id="KW-1185">Reference proteome</keyword>
<dbReference type="Pfam" id="PF00072">
    <property type="entry name" value="Response_reg"/>
    <property type="match status" value="1"/>
</dbReference>
<name>A0AAW9Q4Y2_9CYAN</name>
<dbReference type="PANTHER" id="PTHR33121:SF70">
    <property type="entry name" value="SIGNALING PROTEIN YKOW"/>
    <property type="match status" value="1"/>
</dbReference>
<evidence type="ECO:0000313" key="6">
    <source>
        <dbReference type="Proteomes" id="UP001333818"/>
    </source>
</evidence>
<dbReference type="SUPFAM" id="SSF52172">
    <property type="entry name" value="CheY-like"/>
    <property type="match status" value="1"/>
</dbReference>
<dbReference type="SUPFAM" id="SSF141868">
    <property type="entry name" value="EAL domain-like"/>
    <property type="match status" value="1"/>
</dbReference>
<evidence type="ECO:0000256" key="1">
    <source>
        <dbReference type="PROSITE-ProRule" id="PRU00169"/>
    </source>
</evidence>
<dbReference type="FunFam" id="3.20.20.450:FF:000001">
    <property type="entry name" value="Cyclic di-GMP phosphodiesterase yahA"/>
    <property type="match status" value="1"/>
</dbReference>
<dbReference type="Gene3D" id="3.40.50.2300">
    <property type="match status" value="1"/>
</dbReference>
<feature type="modified residue" description="4-aspartylphosphate" evidence="1">
    <location>
        <position position="61"/>
    </location>
</feature>
<keyword evidence="1" id="KW-0597">Phosphoprotein</keyword>
<sequence length="610" mass="68973">MDESAIDVVKGKILVVDDTPTNVELLIDFLPNWGYKVEAANCGMAGLNAAKTFAPDLILLDIKMPDINGYEVCQRLKADPTTQDIPVVFLSALNEVLDKVKAFEVGGVDYMTKPLQLREVLVRVENQMSLLAAKAEIRKLNTDLEERVKLRTAQLEQEIQKHISTQKQLQHLAFHDPLTDLPNRSLFIDRLAQSLKRIKYCADYSFAVLFLDCDRFKFINESLGHLLGDMLLVEFSDRLKQKIRSVDSVARFGGDEFSILLEELEDPGDAIAAANHIIESLYLEPFILGDKEIFINVSIGIVFGNPNYDLPDTILRDADTAMYQAKANGKACYQVFHPDMHVLTRKVFELQTDLRLALEQQQFLLYYQPVISLATGDLVGFEALIRWNHPTEGFIPPSQFIPVAEETGLIAQIGEWTLREACSQIKAWQEKFEKLFSVRINVNLSVKQFSLPDLMDRIDRILADTGVSGNMLKLEITETAIMDNAESADLIIKQLREREIQLCIDDFGTGYSSLNYLHRFPVKTLKIDRSFISIIEDSNLDRSNKSLIVQAIVTLAHQLGMDVVAEGVETLEQAMYLKQIGCEFAQGYYFEKPLPPTLAEKIIIKGKYLI</sequence>
<feature type="domain" description="EAL" evidence="3">
    <location>
        <begin position="347"/>
        <end position="607"/>
    </location>
</feature>